<evidence type="ECO:0008006" key="6">
    <source>
        <dbReference type="Google" id="ProtNLM"/>
    </source>
</evidence>
<dbReference type="EnsemblFungi" id="PTTG_09475-t43_1">
    <property type="protein sequence ID" value="PTTG_09475-t43_1-p1"/>
    <property type="gene ID" value="PTTG_09475"/>
</dbReference>
<dbReference type="InterPro" id="IPR007736">
    <property type="entry name" value="Caleosin-related"/>
</dbReference>
<feature type="compositionally biased region" description="Basic and acidic residues" evidence="2">
    <location>
        <begin position="429"/>
        <end position="441"/>
    </location>
</feature>
<accession>A0A180GSL2</accession>
<proteinExistence type="inferred from homology"/>
<dbReference type="GO" id="GO:0004497">
    <property type="term" value="F:monooxygenase activity"/>
    <property type="evidence" value="ECO:0007669"/>
    <property type="project" value="TreeGrafter"/>
</dbReference>
<feature type="compositionally biased region" description="Low complexity" evidence="2">
    <location>
        <begin position="323"/>
        <end position="336"/>
    </location>
</feature>
<feature type="compositionally biased region" description="Basic and acidic residues" evidence="2">
    <location>
        <begin position="277"/>
        <end position="293"/>
    </location>
</feature>
<feature type="compositionally biased region" description="Polar residues" evidence="2">
    <location>
        <begin position="20"/>
        <end position="48"/>
    </location>
</feature>
<feature type="compositionally biased region" description="Basic residues" evidence="2">
    <location>
        <begin position="310"/>
        <end position="319"/>
    </location>
</feature>
<reference evidence="3" key="1">
    <citation type="submission" date="2009-11" db="EMBL/GenBank/DDBJ databases">
        <authorList>
            <consortium name="The Broad Institute Genome Sequencing Platform"/>
            <person name="Ward D."/>
            <person name="Feldgarden M."/>
            <person name="Earl A."/>
            <person name="Young S.K."/>
            <person name="Zeng Q."/>
            <person name="Koehrsen M."/>
            <person name="Alvarado L."/>
            <person name="Berlin A."/>
            <person name="Bochicchio J."/>
            <person name="Borenstein D."/>
            <person name="Chapman S.B."/>
            <person name="Chen Z."/>
            <person name="Engels R."/>
            <person name="Freedman E."/>
            <person name="Gellesch M."/>
            <person name="Goldberg J."/>
            <person name="Griggs A."/>
            <person name="Gujja S."/>
            <person name="Heilman E."/>
            <person name="Heiman D."/>
            <person name="Hepburn T."/>
            <person name="Howarth C."/>
            <person name="Jen D."/>
            <person name="Larson L."/>
            <person name="Lewis B."/>
            <person name="Mehta T."/>
            <person name="Park D."/>
            <person name="Pearson M."/>
            <person name="Roberts A."/>
            <person name="Saif S."/>
            <person name="Shea T."/>
            <person name="Shenoy N."/>
            <person name="Sisk P."/>
            <person name="Stolte C."/>
            <person name="Sykes S."/>
            <person name="Thomson T."/>
            <person name="Walk T."/>
            <person name="White J."/>
            <person name="Yandava C."/>
            <person name="Izard J."/>
            <person name="Baranova O.V."/>
            <person name="Blanton J.M."/>
            <person name="Tanner A.C."/>
            <person name="Dewhirst F.E."/>
            <person name="Haas B."/>
            <person name="Nusbaum C."/>
            <person name="Birren B."/>
        </authorList>
    </citation>
    <scope>NUCLEOTIDE SEQUENCE [LARGE SCALE GENOMIC DNA]</scope>
    <source>
        <strain evidence="3">1-1 BBBD Race 1</strain>
    </source>
</reference>
<evidence type="ECO:0000313" key="5">
    <source>
        <dbReference type="Proteomes" id="UP000005240"/>
    </source>
</evidence>
<dbReference type="Pfam" id="PF05042">
    <property type="entry name" value="Caleosin"/>
    <property type="match status" value="1"/>
</dbReference>
<dbReference type="VEuPathDB" id="FungiDB:PTTG_09475"/>
<name>A0A180GSL2_PUCT1</name>
<feature type="compositionally biased region" description="Polar residues" evidence="2">
    <location>
        <begin position="295"/>
        <end position="309"/>
    </location>
</feature>
<reference evidence="4" key="4">
    <citation type="submission" date="2025-05" db="UniProtKB">
        <authorList>
            <consortium name="EnsemblFungi"/>
        </authorList>
    </citation>
    <scope>IDENTIFICATION</scope>
    <source>
        <strain evidence="4">isolate 1-1 / race 1 (BBBD)</strain>
    </source>
</reference>
<feature type="compositionally biased region" description="Polar residues" evidence="2">
    <location>
        <begin position="80"/>
        <end position="94"/>
    </location>
</feature>
<reference evidence="4 5" key="3">
    <citation type="journal article" date="2017" name="G3 (Bethesda)">
        <title>Comparative analysis highlights variable genome content of wheat rusts and divergence of the mating loci.</title>
        <authorList>
            <person name="Cuomo C.A."/>
            <person name="Bakkeren G."/>
            <person name="Khalil H.B."/>
            <person name="Panwar V."/>
            <person name="Joly D."/>
            <person name="Linning R."/>
            <person name="Sakthikumar S."/>
            <person name="Song X."/>
            <person name="Adiconis X."/>
            <person name="Fan L."/>
            <person name="Goldberg J.M."/>
            <person name="Levin J.Z."/>
            <person name="Young S."/>
            <person name="Zeng Q."/>
            <person name="Anikster Y."/>
            <person name="Bruce M."/>
            <person name="Wang M."/>
            <person name="Yin C."/>
            <person name="McCallum B."/>
            <person name="Szabo L.J."/>
            <person name="Hulbert S."/>
            <person name="Chen X."/>
            <person name="Fellers J.P."/>
        </authorList>
    </citation>
    <scope>NUCLEOTIDE SEQUENCE</scope>
    <source>
        <strain evidence="4">isolate 1-1 / race 1 (BBBD)</strain>
        <strain evidence="5">Isolate 1-1 / race 1 (BBBD)</strain>
    </source>
</reference>
<dbReference type="Proteomes" id="UP000005240">
    <property type="component" value="Unassembled WGS sequence"/>
</dbReference>
<feature type="compositionally biased region" description="Polar residues" evidence="2">
    <location>
        <begin position="106"/>
        <end position="118"/>
    </location>
</feature>
<organism evidence="3">
    <name type="scientific">Puccinia triticina (isolate 1-1 / race 1 (BBBD))</name>
    <name type="common">Brown leaf rust fungus</name>
    <dbReference type="NCBI Taxonomy" id="630390"/>
    <lineage>
        <taxon>Eukaryota</taxon>
        <taxon>Fungi</taxon>
        <taxon>Dikarya</taxon>
        <taxon>Basidiomycota</taxon>
        <taxon>Pucciniomycotina</taxon>
        <taxon>Pucciniomycetes</taxon>
        <taxon>Pucciniales</taxon>
        <taxon>Pucciniaceae</taxon>
        <taxon>Puccinia</taxon>
    </lineage>
</organism>
<evidence type="ECO:0000313" key="3">
    <source>
        <dbReference type="EMBL" id="OAV95725.1"/>
    </source>
</evidence>
<dbReference type="STRING" id="630390.A0A180GSL2"/>
<protein>
    <recommendedName>
        <fullName evidence="6">EF-hand domain-containing protein</fullName>
    </recommendedName>
</protein>
<dbReference type="GO" id="GO:0005509">
    <property type="term" value="F:calcium ion binding"/>
    <property type="evidence" value="ECO:0007669"/>
    <property type="project" value="TreeGrafter"/>
</dbReference>
<feature type="region of interest" description="Disordered" evidence="2">
    <location>
        <begin position="1"/>
        <end position="443"/>
    </location>
</feature>
<feature type="compositionally biased region" description="Polar residues" evidence="2">
    <location>
        <begin position="231"/>
        <end position="240"/>
    </location>
</feature>
<dbReference type="EMBL" id="ADAS02000026">
    <property type="protein sequence ID" value="OAV95725.1"/>
    <property type="molecule type" value="Genomic_DNA"/>
</dbReference>
<evidence type="ECO:0000313" key="4">
    <source>
        <dbReference type="EnsemblFungi" id="PTTG_09475-t43_1-p1"/>
    </source>
</evidence>
<feature type="compositionally biased region" description="Basic and acidic residues" evidence="2">
    <location>
        <begin position="216"/>
        <end position="227"/>
    </location>
</feature>
<sequence length="638" mass="69341">MPPKRKPNNTKKRRAKPDQGTATTPSPSPSKLNSADHSTQSTPNQLNRSTPPTPSSKPASNGPSQADHKQPADSDPPNRPSKQASTAAGSAQKNSSDHQPAKANELPSSVKSAASNSDFAPLTERSVNRPESNSNQHHSNTSNETGRPNKSTKDQNSKQTPGAHRVPGSVELDVENHPDPTAKSKAESKKSQQASNKPSTTNSHSDDPPPANQHQNPEDDRTPEKVASEPTYPQNGIPNESSEHHKEPDTAPQQQHPEDDPAPAKIASKPTHPQNGRPKDSSESKSSDHKEPETPSANSENGLSKSLPNSHKKPTKHVKFTNAAAADPSADAPRPEAGGHQNHRKQSRPEETEEHGDVHPKHKSIRREMSGAADQFDFDAQQRLYDGPGGGMVKKPRHRRPNGTSSHSADQRAADGPDEAGSDQSSTASHDEDARHPHRDSMGFQHAQRCLQSIVDIQHLNARPADLDPDLLQIYLSYFDQDQDGLLDPLDTWRAFRRLGFGLLWAAAATLALHALFSPFIGMGSWLLPDVLGRCQLPLGPHLSKSSPSSINIDPHDISHVDKDHTPDKVGPAALWKKTQEHMGVAEMTDPIGWLKFVLGWLIALSLTWPTDLCVKHELINGVYNGELLFLVAHDLST</sequence>
<feature type="compositionally biased region" description="Low complexity" evidence="2">
    <location>
        <begin position="131"/>
        <end position="145"/>
    </location>
</feature>
<comment type="similarity">
    <text evidence="1">Belongs to the caleosin family.</text>
</comment>
<evidence type="ECO:0000256" key="1">
    <source>
        <dbReference type="ARBA" id="ARBA00006765"/>
    </source>
</evidence>
<gene>
    <name evidence="3" type="ORF">PTTG_09475</name>
</gene>
<feature type="compositionally biased region" description="Basic and acidic residues" evidence="2">
    <location>
        <begin position="347"/>
        <end position="359"/>
    </location>
</feature>
<feature type="compositionally biased region" description="Basic residues" evidence="2">
    <location>
        <begin position="1"/>
        <end position="15"/>
    </location>
</feature>
<evidence type="ECO:0000256" key="2">
    <source>
        <dbReference type="SAM" id="MobiDB-lite"/>
    </source>
</evidence>
<dbReference type="PANTHER" id="PTHR31495">
    <property type="entry name" value="PEROXYGENASE 3-RELATED"/>
    <property type="match status" value="1"/>
</dbReference>
<dbReference type="PANTHER" id="PTHR31495:SF0">
    <property type="entry name" value="BINDING PROTEIN CALEOSIN, PUTATIVE (AFU_ORTHOLOGUE AFUA_5G13750)-RELATED"/>
    <property type="match status" value="1"/>
</dbReference>
<feature type="compositionally biased region" description="Basic and acidic residues" evidence="2">
    <location>
        <begin position="174"/>
        <end position="190"/>
    </location>
</feature>
<dbReference type="AlphaFoldDB" id="A0A180GSL2"/>
<keyword evidence="5" id="KW-1185">Reference proteome</keyword>
<dbReference type="OrthoDB" id="2502818at2759"/>
<reference evidence="3" key="2">
    <citation type="submission" date="2016-05" db="EMBL/GenBank/DDBJ databases">
        <title>Comparative analysis highlights variable genome content of wheat rusts and divergence of the mating loci.</title>
        <authorList>
            <person name="Cuomo C.A."/>
            <person name="Bakkeren G."/>
            <person name="Szabo L."/>
            <person name="Khalil H."/>
            <person name="Joly D."/>
            <person name="Goldberg J."/>
            <person name="Young S."/>
            <person name="Zeng Q."/>
            <person name="Fellers J."/>
        </authorList>
    </citation>
    <scope>NUCLEOTIDE SEQUENCE [LARGE SCALE GENOMIC DNA]</scope>
    <source>
        <strain evidence="3">1-1 BBBD Race 1</strain>
    </source>
</reference>